<evidence type="ECO:0000313" key="5">
    <source>
        <dbReference type="EMBL" id="MFD2257400.1"/>
    </source>
</evidence>
<name>A0ABW5DAE8_9BACT</name>
<dbReference type="PANTHER" id="PTHR42693">
    <property type="entry name" value="ARYLSULFATASE FAMILY MEMBER"/>
    <property type="match status" value="1"/>
</dbReference>
<keyword evidence="3" id="KW-0812">Transmembrane</keyword>
<accession>A0ABW5DAE8</accession>
<keyword evidence="3" id="KW-1133">Transmembrane helix</keyword>
<sequence>MSESEKTRSVGKNPESMLGFGPVLGGAGAFFAFQYIIALFRLTNRSGSMENKFSALAQNKYMDFLIWQNFYVLIAYAILILLFALVLQPVLSPVSWKLRLKSRWSKAALSVGGSFLVHGFFALRLVKTRPYFLDDASFGHWYYQVLEIVPEVLRPTVFFLLFSILPLAVLVYAICWHLWRLSGKARAIVLGGAVCLAGIFLWKTGVLKSDPEVPISAEADNRPNVIIIGSDSLRSDRLGCNGYQPRRRDGLAAAGVSPHIDELAAKSVNFTNCFTPIASTLESGTTLMSAQYPHTHGLRQMYPDEKTVDATKASIQPIAGILRREGYDTAAFGDWCAGYYELMPLGFEHISVSSFDNFKIYMSQAVVMAHFVIPLYFDHPAGYAIFPQLGSFAQFVTPEVVTDRVEKRLSKVAAEKEPFFWHVFYSCNHLPYRNPEPYSSMFTDPDYTGPNKNGVDFDIDSFIGGTDLENKWNALPEKEIRQIRDLYDGCTRQFDDNVGKILAALKANGLDENTIVLVTADHGDNLYEEGVTLGHGLTFNGGLQANHVPLIFHLPGAEPRVVPQHLRTIDIIPTLADLLDISRPAEWEGDSVAGWLDGSERPQSKAFYGETGFPFIQFRVAGVERPHLPPMDGMTGIEDTFNYQFVLKKEYEEPLIAAKQRCLMTDKWKLICTPTAQGDRHFGLFSREADIYSEEDVAGKYPEILAAMSEALEKWIDQKIETPLEEIFPEGE</sequence>
<feature type="transmembrane region" description="Helical" evidence="3">
    <location>
        <begin position="185"/>
        <end position="202"/>
    </location>
</feature>
<comment type="similarity">
    <text evidence="1">Belongs to the sulfatase family.</text>
</comment>
<comment type="caution">
    <text evidence="5">The sequence shown here is derived from an EMBL/GenBank/DDBJ whole genome shotgun (WGS) entry which is preliminary data.</text>
</comment>
<keyword evidence="6" id="KW-1185">Reference proteome</keyword>
<feature type="transmembrane region" description="Helical" evidence="3">
    <location>
        <begin position="107"/>
        <end position="126"/>
    </location>
</feature>
<dbReference type="InterPro" id="IPR050738">
    <property type="entry name" value="Sulfatase"/>
</dbReference>
<dbReference type="Gene3D" id="3.30.1120.10">
    <property type="match status" value="1"/>
</dbReference>
<dbReference type="Gene3D" id="3.40.720.10">
    <property type="entry name" value="Alkaline Phosphatase, subunit A"/>
    <property type="match status" value="1"/>
</dbReference>
<feature type="domain" description="Sulfatase N-terminal" evidence="4">
    <location>
        <begin position="223"/>
        <end position="581"/>
    </location>
</feature>
<dbReference type="Pfam" id="PF00884">
    <property type="entry name" value="Sulfatase"/>
    <property type="match status" value="1"/>
</dbReference>
<protein>
    <submittedName>
        <fullName evidence="5">Sulfatase</fullName>
    </submittedName>
</protein>
<evidence type="ECO:0000256" key="3">
    <source>
        <dbReference type="SAM" id="Phobius"/>
    </source>
</evidence>
<dbReference type="PANTHER" id="PTHR42693:SF53">
    <property type="entry name" value="ENDO-4-O-SULFATASE"/>
    <property type="match status" value="1"/>
</dbReference>
<dbReference type="CDD" id="cd16148">
    <property type="entry name" value="sulfatase_like"/>
    <property type="match status" value="1"/>
</dbReference>
<evidence type="ECO:0000256" key="2">
    <source>
        <dbReference type="ARBA" id="ARBA00022801"/>
    </source>
</evidence>
<feature type="transmembrane region" description="Helical" evidence="3">
    <location>
        <begin position="20"/>
        <end position="43"/>
    </location>
</feature>
<evidence type="ECO:0000313" key="6">
    <source>
        <dbReference type="Proteomes" id="UP001597375"/>
    </source>
</evidence>
<proteinExistence type="inferred from homology"/>
<reference evidence="6" key="1">
    <citation type="journal article" date="2019" name="Int. J. Syst. Evol. Microbiol.">
        <title>The Global Catalogue of Microorganisms (GCM) 10K type strain sequencing project: providing services to taxonomists for standard genome sequencing and annotation.</title>
        <authorList>
            <consortium name="The Broad Institute Genomics Platform"/>
            <consortium name="The Broad Institute Genome Sequencing Center for Infectious Disease"/>
            <person name="Wu L."/>
            <person name="Ma J."/>
        </authorList>
    </citation>
    <scope>NUCLEOTIDE SEQUENCE [LARGE SCALE GENOMIC DNA]</scope>
    <source>
        <strain evidence="6">CGMCC 4.7106</strain>
    </source>
</reference>
<keyword evidence="2" id="KW-0378">Hydrolase</keyword>
<evidence type="ECO:0000256" key="1">
    <source>
        <dbReference type="ARBA" id="ARBA00008779"/>
    </source>
</evidence>
<dbReference type="EMBL" id="JBHUIT010000027">
    <property type="protein sequence ID" value="MFD2257400.1"/>
    <property type="molecule type" value="Genomic_DNA"/>
</dbReference>
<evidence type="ECO:0000259" key="4">
    <source>
        <dbReference type="Pfam" id="PF00884"/>
    </source>
</evidence>
<dbReference type="Proteomes" id="UP001597375">
    <property type="component" value="Unassembled WGS sequence"/>
</dbReference>
<organism evidence="5 6">
    <name type="scientific">Luteolibacter algae</name>
    <dbReference type="NCBI Taxonomy" id="454151"/>
    <lineage>
        <taxon>Bacteria</taxon>
        <taxon>Pseudomonadati</taxon>
        <taxon>Verrucomicrobiota</taxon>
        <taxon>Verrucomicrobiia</taxon>
        <taxon>Verrucomicrobiales</taxon>
        <taxon>Verrucomicrobiaceae</taxon>
        <taxon>Luteolibacter</taxon>
    </lineage>
</organism>
<keyword evidence="3" id="KW-0472">Membrane</keyword>
<gene>
    <name evidence="5" type="ORF">ACFSSA_12015</name>
</gene>
<dbReference type="RefSeq" id="WP_386820685.1">
    <property type="nucleotide sequence ID" value="NZ_JBHUIT010000027.1"/>
</dbReference>
<dbReference type="SUPFAM" id="SSF53649">
    <property type="entry name" value="Alkaline phosphatase-like"/>
    <property type="match status" value="1"/>
</dbReference>
<feature type="transmembrane region" description="Helical" evidence="3">
    <location>
        <begin position="64"/>
        <end position="87"/>
    </location>
</feature>
<dbReference type="InterPro" id="IPR000917">
    <property type="entry name" value="Sulfatase_N"/>
</dbReference>
<feature type="transmembrane region" description="Helical" evidence="3">
    <location>
        <begin position="157"/>
        <end position="179"/>
    </location>
</feature>
<dbReference type="InterPro" id="IPR017850">
    <property type="entry name" value="Alkaline_phosphatase_core_sf"/>
</dbReference>